<evidence type="ECO:0000259" key="2">
    <source>
        <dbReference type="Pfam" id="PF08940"/>
    </source>
</evidence>
<sequence>MHARPGDWLIVERQDDHREARRGRVDEVTGADGGPPFLVHWTDTDRRALVYPGSDAHVLTPDEIRARDDSARARADRLHRATRTRR</sequence>
<feature type="region of interest" description="Disordered" evidence="1">
    <location>
        <begin position="66"/>
        <end position="86"/>
    </location>
</feature>
<comment type="caution">
    <text evidence="3">The sequence shown here is derived from an EMBL/GenBank/DDBJ whole genome shotgun (WGS) entry which is preliminary data.</text>
</comment>
<keyword evidence="4" id="KW-1185">Reference proteome</keyword>
<dbReference type="SUPFAM" id="SSF50118">
    <property type="entry name" value="Cell growth inhibitor/plasmid maintenance toxic component"/>
    <property type="match status" value="1"/>
</dbReference>
<dbReference type="InterPro" id="IPR015035">
    <property type="entry name" value="DUF1918"/>
</dbReference>
<reference evidence="4" key="1">
    <citation type="journal article" date="2019" name="Int. J. Syst. Evol. Microbiol.">
        <title>The Global Catalogue of Microorganisms (GCM) 10K type strain sequencing project: providing services to taxonomists for standard genome sequencing and annotation.</title>
        <authorList>
            <consortium name="The Broad Institute Genomics Platform"/>
            <consortium name="The Broad Institute Genome Sequencing Center for Infectious Disease"/>
            <person name="Wu L."/>
            <person name="Ma J."/>
        </authorList>
    </citation>
    <scope>NUCLEOTIDE SEQUENCE [LARGE SCALE GENOMIC DNA]</scope>
    <source>
        <strain evidence="4">CCUG 59778</strain>
    </source>
</reference>
<feature type="region of interest" description="Disordered" evidence="1">
    <location>
        <begin position="20"/>
        <end position="39"/>
    </location>
</feature>
<evidence type="ECO:0000256" key="1">
    <source>
        <dbReference type="SAM" id="MobiDB-lite"/>
    </source>
</evidence>
<name>A0ABW0EKB7_9PSEU</name>
<feature type="compositionally biased region" description="Basic and acidic residues" evidence="1">
    <location>
        <begin position="66"/>
        <end position="79"/>
    </location>
</feature>
<evidence type="ECO:0000313" key="3">
    <source>
        <dbReference type="EMBL" id="MFC5286758.1"/>
    </source>
</evidence>
<gene>
    <name evidence="3" type="ORF">ACFPM7_06820</name>
</gene>
<dbReference type="RefSeq" id="WP_378244987.1">
    <property type="nucleotide sequence ID" value="NZ_JBHSKF010000002.1"/>
</dbReference>
<dbReference type="Proteomes" id="UP001596157">
    <property type="component" value="Unassembled WGS sequence"/>
</dbReference>
<dbReference type="Pfam" id="PF08940">
    <property type="entry name" value="DUF1918"/>
    <property type="match status" value="1"/>
</dbReference>
<accession>A0ABW0EKB7</accession>
<proteinExistence type="predicted"/>
<protein>
    <submittedName>
        <fullName evidence="3">DUF1918 domain-containing protein</fullName>
    </submittedName>
</protein>
<organism evidence="3 4">
    <name type="scientific">Actinokineospora guangxiensis</name>
    <dbReference type="NCBI Taxonomy" id="1490288"/>
    <lineage>
        <taxon>Bacteria</taxon>
        <taxon>Bacillati</taxon>
        <taxon>Actinomycetota</taxon>
        <taxon>Actinomycetes</taxon>
        <taxon>Pseudonocardiales</taxon>
        <taxon>Pseudonocardiaceae</taxon>
        <taxon>Actinokineospora</taxon>
    </lineage>
</organism>
<dbReference type="EMBL" id="JBHSKF010000002">
    <property type="protein sequence ID" value="MFC5286758.1"/>
    <property type="molecule type" value="Genomic_DNA"/>
</dbReference>
<dbReference type="Gene3D" id="2.30.30.440">
    <property type="entry name" value="Domain of unknown function DUF1918"/>
    <property type="match status" value="1"/>
</dbReference>
<evidence type="ECO:0000313" key="4">
    <source>
        <dbReference type="Proteomes" id="UP001596157"/>
    </source>
</evidence>
<feature type="domain" description="DUF1918" evidence="2">
    <location>
        <begin position="1"/>
        <end position="58"/>
    </location>
</feature>